<dbReference type="InterPro" id="IPR050903">
    <property type="entry name" value="Bact_Chemotaxis_MeTrfase"/>
</dbReference>
<dbReference type="Pfam" id="PF08447">
    <property type="entry name" value="PAS_3"/>
    <property type="match status" value="2"/>
</dbReference>
<dbReference type="InterPro" id="IPR035965">
    <property type="entry name" value="PAS-like_dom_sf"/>
</dbReference>
<feature type="domain" description="Methyl-accepting transducer" evidence="2">
    <location>
        <begin position="260"/>
        <end position="433"/>
    </location>
</feature>
<dbReference type="PANTHER" id="PTHR24422">
    <property type="entry name" value="CHEMOTAXIS PROTEIN METHYLTRANSFERASE"/>
    <property type="match status" value="1"/>
</dbReference>
<gene>
    <name evidence="5" type="ORF">R8Z52_08500</name>
</gene>
<dbReference type="Proteomes" id="UP001304071">
    <property type="component" value="Chromosome 1"/>
</dbReference>
<dbReference type="Pfam" id="PF00015">
    <property type="entry name" value="MCPsignal"/>
    <property type="match status" value="1"/>
</dbReference>
<dbReference type="SMART" id="SM00086">
    <property type="entry name" value="PAC"/>
    <property type="match status" value="2"/>
</dbReference>
<evidence type="ECO:0000259" key="4">
    <source>
        <dbReference type="PROSITE" id="PS50113"/>
    </source>
</evidence>
<dbReference type="PANTHER" id="PTHR24422:SF10">
    <property type="entry name" value="CHEMOTAXIS PROTEIN METHYLTRANSFERASE 2"/>
    <property type="match status" value="1"/>
</dbReference>
<dbReference type="Gene3D" id="1.10.287.950">
    <property type="entry name" value="Methyl-accepting chemotaxis protein"/>
    <property type="match status" value="1"/>
</dbReference>
<dbReference type="SUPFAM" id="SSF55785">
    <property type="entry name" value="PYP-like sensor domain (PAS domain)"/>
    <property type="match status" value="2"/>
</dbReference>
<dbReference type="CDD" id="cd00130">
    <property type="entry name" value="PAS"/>
    <property type="match status" value="2"/>
</dbReference>
<keyword evidence="1" id="KW-0807">Transducer</keyword>
<keyword evidence="6" id="KW-1185">Reference proteome</keyword>
<name>A0ABZ0QFG3_9VIBR</name>
<dbReference type="InterPro" id="IPR004089">
    <property type="entry name" value="MCPsignal_dom"/>
</dbReference>
<dbReference type="RefSeq" id="WP_315972745.1">
    <property type="nucleotide sequence ID" value="NZ_AP024895.1"/>
</dbReference>
<dbReference type="SMART" id="SM00283">
    <property type="entry name" value="MA"/>
    <property type="match status" value="1"/>
</dbReference>
<dbReference type="PROSITE" id="PS50112">
    <property type="entry name" value="PAS"/>
    <property type="match status" value="2"/>
</dbReference>
<feature type="domain" description="PAC" evidence="4">
    <location>
        <begin position="208"/>
        <end position="262"/>
    </location>
</feature>
<protein>
    <submittedName>
        <fullName evidence="5">PAS domain-containing methyl-accepting chemotaxis protein</fullName>
    </submittedName>
</protein>
<dbReference type="PROSITE" id="PS50113">
    <property type="entry name" value="PAC"/>
    <property type="match status" value="2"/>
</dbReference>
<dbReference type="EMBL" id="CP138203">
    <property type="protein sequence ID" value="WPC75221.1"/>
    <property type="molecule type" value="Genomic_DNA"/>
</dbReference>
<dbReference type="InterPro" id="IPR000700">
    <property type="entry name" value="PAS-assoc_C"/>
</dbReference>
<evidence type="ECO:0000256" key="1">
    <source>
        <dbReference type="PROSITE-ProRule" id="PRU00284"/>
    </source>
</evidence>
<dbReference type="InterPro" id="IPR013655">
    <property type="entry name" value="PAS_fold_3"/>
</dbReference>
<dbReference type="PROSITE" id="PS50111">
    <property type="entry name" value="CHEMOTAXIS_TRANSDUC_2"/>
    <property type="match status" value="1"/>
</dbReference>
<dbReference type="SUPFAM" id="SSF58104">
    <property type="entry name" value="Methyl-accepting chemotaxis protein (MCP) signaling domain"/>
    <property type="match status" value="1"/>
</dbReference>
<reference evidence="5 6" key="1">
    <citation type="submission" date="2023-11" db="EMBL/GenBank/DDBJ databases">
        <title>Plant-associative lifestyle of Vibrio porteresiae and its evolutionary dynamics.</title>
        <authorList>
            <person name="Rameshkumar N."/>
            <person name="Kirti K."/>
        </authorList>
    </citation>
    <scope>NUCLEOTIDE SEQUENCE [LARGE SCALE GENOMIC DNA]</scope>
    <source>
        <strain evidence="5 6">MSSRF30</strain>
    </source>
</reference>
<sequence>MFFKRQAKPTDANQTSHSDHVYRSITRFVPWIEFTATGEVVDVNDLFLSVLGYTRNEVVGQHHRMFCTPEYVSSSQYQSFWQSLARGEPHEGKFHRVTKSGAVVVLEATYFPIMDSQGRVTGVAKIASDITELYERDLKNEALLGALNKSLAVIEFDTKGTVLHANKNFLDLLGYSLNEVVGKSHSLFCFDDFYREYPRFWEDLGKGRFQAGQFLRRSKRGANVWIEATYNPVFDEKGKVVKVVKFASDTTTEVERNLAIAKASEVAYSTSVETAQIAQDGAKLLGQAVNVSQNISDRVGATKNKVGALNASSENIEEMVSTIKSIAEQTNLLALNAAIEAARAGEYGRGFAVVADEVRKLASRTGESTFQIESVVNENRTQLREVTDMMEQVSQISLEGSDKIAEVSQVMDEIYRGAENVSNTVANLNASHK</sequence>
<feature type="domain" description="PAC" evidence="4">
    <location>
        <begin position="88"/>
        <end position="142"/>
    </location>
</feature>
<evidence type="ECO:0000313" key="6">
    <source>
        <dbReference type="Proteomes" id="UP001304071"/>
    </source>
</evidence>
<evidence type="ECO:0000259" key="3">
    <source>
        <dbReference type="PROSITE" id="PS50112"/>
    </source>
</evidence>
<evidence type="ECO:0000313" key="5">
    <source>
        <dbReference type="EMBL" id="WPC75221.1"/>
    </source>
</evidence>
<proteinExistence type="predicted"/>
<dbReference type="InterPro" id="IPR000014">
    <property type="entry name" value="PAS"/>
</dbReference>
<feature type="domain" description="PAS" evidence="3">
    <location>
        <begin position="38"/>
        <end position="61"/>
    </location>
</feature>
<dbReference type="NCBIfam" id="TIGR00229">
    <property type="entry name" value="sensory_box"/>
    <property type="match status" value="2"/>
</dbReference>
<accession>A0ABZ0QFG3</accession>
<feature type="domain" description="PAS" evidence="3">
    <location>
        <begin position="153"/>
        <end position="184"/>
    </location>
</feature>
<dbReference type="InterPro" id="IPR001610">
    <property type="entry name" value="PAC"/>
</dbReference>
<dbReference type="CDD" id="cd11386">
    <property type="entry name" value="MCP_signal"/>
    <property type="match status" value="1"/>
</dbReference>
<organism evidence="5 6">
    <name type="scientific">Vibrio porteresiae DSM 19223</name>
    <dbReference type="NCBI Taxonomy" id="1123496"/>
    <lineage>
        <taxon>Bacteria</taxon>
        <taxon>Pseudomonadati</taxon>
        <taxon>Pseudomonadota</taxon>
        <taxon>Gammaproteobacteria</taxon>
        <taxon>Vibrionales</taxon>
        <taxon>Vibrionaceae</taxon>
        <taxon>Vibrio</taxon>
    </lineage>
</organism>
<evidence type="ECO:0000259" key="2">
    <source>
        <dbReference type="PROSITE" id="PS50111"/>
    </source>
</evidence>
<dbReference type="Gene3D" id="3.30.450.20">
    <property type="entry name" value="PAS domain"/>
    <property type="match status" value="2"/>
</dbReference>
<dbReference type="SMART" id="SM00091">
    <property type="entry name" value="PAS"/>
    <property type="match status" value="2"/>
</dbReference>